<dbReference type="EnsemblMetazoa" id="Aqu2.1.18580_001">
    <property type="protein sequence ID" value="Aqu2.1.18580_001"/>
    <property type="gene ID" value="Aqu2.1.18580"/>
</dbReference>
<dbReference type="AlphaFoldDB" id="A0A1X7TUK4"/>
<dbReference type="EnsemblMetazoa" id="Aqu2.1.07508_001">
    <property type="protein sequence ID" value="Aqu2.1.07508_001"/>
    <property type="gene ID" value="Aqu2.1.07508"/>
</dbReference>
<proteinExistence type="predicted"/>
<evidence type="ECO:0000256" key="1">
    <source>
        <dbReference type="SAM" id="Coils"/>
    </source>
</evidence>
<dbReference type="GO" id="GO:0008270">
    <property type="term" value="F:zinc ion binding"/>
    <property type="evidence" value="ECO:0007669"/>
    <property type="project" value="InterPro"/>
</dbReference>
<evidence type="ECO:0000313" key="3">
    <source>
        <dbReference type="EnsemblMetazoa" id="Aqu2.1.18580_001"/>
    </source>
</evidence>
<keyword evidence="1" id="KW-0175">Coiled coil</keyword>
<organism evidence="3">
    <name type="scientific">Amphimedon queenslandica</name>
    <name type="common">Sponge</name>
    <dbReference type="NCBI Taxonomy" id="400682"/>
    <lineage>
        <taxon>Eukaryota</taxon>
        <taxon>Metazoa</taxon>
        <taxon>Porifera</taxon>
        <taxon>Demospongiae</taxon>
        <taxon>Heteroscleromorpha</taxon>
        <taxon>Haplosclerida</taxon>
        <taxon>Niphatidae</taxon>
        <taxon>Amphimedon</taxon>
    </lineage>
</organism>
<dbReference type="InterPro" id="IPR012934">
    <property type="entry name" value="Znf_AD"/>
</dbReference>
<accession>A0A1X7TUK4</accession>
<feature type="domain" description="ZAD" evidence="2">
    <location>
        <begin position="5"/>
        <end position="88"/>
    </location>
</feature>
<dbReference type="GO" id="GO:0005634">
    <property type="term" value="C:nucleus"/>
    <property type="evidence" value="ECO:0007669"/>
    <property type="project" value="InterPro"/>
</dbReference>
<name>A0A1X7TUK4_AMPQE</name>
<dbReference type="Pfam" id="PF07776">
    <property type="entry name" value="zf-AD"/>
    <property type="match status" value="1"/>
</dbReference>
<reference evidence="3" key="1">
    <citation type="submission" date="2017-05" db="UniProtKB">
        <authorList>
            <consortium name="EnsemblMetazoa"/>
        </authorList>
    </citation>
    <scope>IDENTIFICATION</scope>
</reference>
<protein>
    <recommendedName>
        <fullName evidence="2">ZAD domain-containing protein</fullName>
    </recommendedName>
</protein>
<evidence type="ECO:0000259" key="2">
    <source>
        <dbReference type="Pfam" id="PF07776"/>
    </source>
</evidence>
<sequence>MVAACFLCGEEIESRTQKAKKLLLFDRAGKKYLTVLNDLTEESFGSPLFGEDEAGNDRDKTYICHSCCSIVDKLLSLRKKAEEEKSKVLQKLESLMNSEPQQQVILIS</sequence>
<feature type="coiled-coil region" evidence="1">
    <location>
        <begin position="71"/>
        <end position="98"/>
    </location>
</feature>